<organism evidence="7">
    <name type="scientific">Schizaphis graminum</name>
    <name type="common">Green bug aphid</name>
    <dbReference type="NCBI Taxonomy" id="13262"/>
    <lineage>
        <taxon>Eukaryota</taxon>
        <taxon>Metazoa</taxon>
        <taxon>Ecdysozoa</taxon>
        <taxon>Arthropoda</taxon>
        <taxon>Hexapoda</taxon>
        <taxon>Insecta</taxon>
        <taxon>Pterygota</taxon>
        <taxon>Neoptera</taxon>
        <taxon>Paraneoptera</taxon>
        <taxon>Hemiptera</taxon>
        <taxon>Sternorrhyncha</taxon>
        <taxon>Aphidomorpha</taxon>
        <taxon>Aphidoidea</taxon>
        <taxon>Aphididae</taxon>
        <taxon>Aphidini</taxon>
        <taxon>Schizaphis</taxon>
    </lineage>
</organism>
<evidence type="ECO:0000256" key="4">
    <source>
        <dbReference type="ARBA" id="ARBA00022833"/>
    </source>
</evidence>
<dbReference type="PANTHER" id="PTHR46134">
    <property type="entry name" value="DRONGO, ISOFORM F"/>
    <property type="match status" value="1"/>
</dbReference>
<dbReference type="AlphaFoldDB" id="A0A2S2NRA0"/>
<accession>A0A2S2NRA0</accession>
<dbReference type="InterPro" id="IPR001164">
    <property type="entry name" value="ArfGAP_dom"/>
</dbReference>
<dbReference type="GO" id="GO:0008270">
    <property type="term" value="F:zinc ion binding"/>
    <property type="evidence" value="ECO:0007669"/>
    <property type="project" value="UniProtKB-KW"/>
</dbReference>
<sequence>MANGIKKLDEYNLMVLREQLSLPANKYCFDCHQRGPTYVNVTIGSFVCTSCSGLLRGLTPPHRLKSVSMATFSTEEIDFIKSRGNESCERVWLGMYDSKQPTNDEKQIKDFMVAKYEKKMYYSDQVSQKLTNGIQTRPFVTTITTNHQKPSITTTPAINISSSNKFEFYNEEPSNQNQSPIQTSQSFANFENNPVFSTSFDTSKNLDLNFKFVQPLQTGYFDYLTSNPIQFSPARKPNNINNRWSELNWFGDVIVLILGCKA</sequence>
<keyword evidence="4" id="KW-0862">Zinc</keyword>
<name>A0A2S2NRA0_SCHGA</name>
<keyword evidence="3 5" id="KW-0863">Zinc-finger</keyword>
<dbReference type="InterPro" id="IPR052248">
    <property type="entry name" value="Arf-GAP_FG-repeat_protein"/>
</dbReference>
<protein>
    <submittedName>
        <fullName evidence="7">Arf-GAP domain and FG repeat-containing protein 1</fullName>
    </submittedName>
</protein>
<keyword evidence="2" id="KW-0677">Repeat</keyword>
<evidence type="ECO:0000256" key="2">
    <source>
        <dbReference type="ARBA" id="ARBA00022737"/>
    </source>
</evidence>
<dbReference type="PRINTS" id="PR00405">
    <property type="entry name" value="REVINTRACTNG"/>
</dbReference>
<dbReference type="GO" id="GO:0016020">
    <property type="term" value="C:membrane"/>
    <property type="evidence" value="ECO:0007669"/>
    <property type="project" value="TreeGrafter"/>
</dbReference>
<dbReference type="SMART" id="SM00105">
    <property type="entry name" value="ArfGap"/>
    <property type="match status" value="1"/>
</dbReference>
<dbReference type="SUPFAM" id="SSF57863">
    <property type="entry name" value="ArfGap/RecO-like zinc finger"/>
    <property type="match status" value="1"/>
</dbReference>
<evidence type="ECO:0000313" key="7">
    <source>
        <dbReference type="EMBL" id="MBY19532.1"/>
    </source>
</evidence>
<dbReference type="InterPro" id="IPR037278">
    <property type="entry name" value="ARFGAP/RecO"/>
</dbReference>
<dbReference type="GO" id="GO:0005737">
    <property type="term" value="C:cytoplasm"/>
    <property type="evidence" value="ECO:0007669"/>
    <property type="project" value="TreeGrafter"/>
</dbReference>
<dbReference type="CDD" id="cd08838">
    <property type="entry name" value="ArfGap_AGFG"/>
    <property type="match status" value="1"/>
</dbReference>
<dbReference type="EMBL" id="GGMR01006913">
    <property type="protein sequence ID" value="MBY19532.1"/>
    <property type="molecule type" value="Transcribed_RNA"/>
</dbReference>
<gene>
    <name evidence="7" type="primary">Agfg1</name>
    <name evidence="7" type="ORF">g.15726</name>
</gene>
<evidence type="ECO:0000256" key="5">
    <source>
        <dbReference type="PROSITE-ProRule" id="PRU00288"/>
    </source>
</evidence>
<keyword evidence="1" id="KW-0479">Metal-binding</keyword>
<evidence type="ECO:0000256" key="1">
    <source>
        <dbReference type="ARBA" id="ARBA00022723"/>
    </source>
</evidence>
<evidence type="ECO:0000259" key="6">
    <source>
        <dbReference type="PROSITE" id="PS50115"/>
    </source>
</evidence>
<proteinExistence type="predicted"/>
<dbReference type="PANTHER" id="PTHR46134:SF3">
    <property type="entry name" value="ARFGAP WITH FG REPEATS 1"/>
    <property type="match status" value="1"/>
</dbReference>
<dbReference type="Pfam" id="PF01412">
    <property type="entry name" value="ArfGap"/>
    <property type="match status" value="1"/>
</dbReference>
<dbReference type="PROSITE" id="PS50115">
    <property type="entry name" value="ARFGAP"/>
    <property type="match status" value="1"/>
</dbReference>
<dbReference type="GO" id="GO:0005096">
    <property type="term" value="F:GTPase activator activity"/>
    <property type="evidence" value="ECO:0007669"/>
    <property type="project" value="InterPro"/>
</dbReference>
<dbReference type="InterPro" id="IPR038508">
    <property type="entry name" value="ArfGAP_dom_sf"/>
</dbReference>
<dbReference type="Gene3D" id="1.10.220.150">
    <property type="entry name" value="Arf GTPase activating protein"/>
    <property type="match status" value="1"/>
</dbReference>
<feature type="domain" description="Arf-GAP" evidence="6">
    <location>
        <begin position="10"/>
        <end position="129"/>
    </location>
</feature>
<evidence type="ECO:0000256" key="3">
    <source>
        <dbReference type="ARBA" id="ARBA00022771"/>
    </source>
</evidence>
<reference evidence="7" key="1">
    <citation type="submission" date="2018-04" db="EMBL/GenBank/DDBJ databases">
        <title>Transcriptome of Schizaphis graminum biotype I.</title>
        <authorList>
            <person name="Scully E.D."/>
            <person name="Geib S.M."/>
            <person name="Palmer N.A."/>
            <person name="Koch K."/>
            <person name="Bradshaw J."/>
            <person name="Heng-Moss T."/>
            <person name="Sarath G."/>
        </authorList>
    </citation>
    <scope>NUCLEOTIDE SEQUENCE</scope>
</reference>